<dbReference type="Proteomes" id="UP000182882">
    <property type="component" value="Unassembled WGS sequence"/>
</dbReference>
<evidence type="ECO:0000259" key="8">
    <source>
        <dbReference type="PROSITE" id="PS51296"/>
    </source>
</evidence>
<dbReference type="GO" id="GO:0051213">
    <property type="term" value="F:dioxygenase activity"/>
    <property type="evidence" value="ECO:0007669"/>
    <property type="project" value="UniProtKB-KW"/>
</dbReference>
<comment type="cofactor">
    <cofactor evidence="1">
        <name>Fe cation</name>
        <dbReference type="ChEBI" id="CHEBI:24875"/>
    </cofactor>
</comment>
<evidence type="ECO:0000256" key="3">
    <source>
        <dbReference type="ARBA" id="ARBA00022714"/>
    </source>
</evidence>
<dbReference type="SUPFAM" id="SSF55961">
    <property type="entry name" value="Bet v1-like"/>
    <property type="match status" value="1"/>
</dbReference>
<dbReference type="CDD" id="cd03469">
    <property type="entry name" value="Rieske_RO_Alpha_N"/>
    <property type="match status" value="1"/>
</dbReference>
<comment type="similarity">
    <text evidence="2">Belongs to the bacterial ring-hydroxylating dioxygenase alpha subunit family.</text>
</comment>
<evidence type="ECO:0000313" key="11">
    <source>
        <dbReference type="Proteomes" id="UP000182882"/>
    </source>
</evidence>
<dbReference type="Proteomes" id="UP000244110">
    <property type="component" value="Unassembled WGS sequence"/>
</dbReference>
<dbReference type="PROSITE" id="PS51296">
    <property type="entry name" value="RIESKE"/>
    <property type="match status" value="1"/>
</dbReference>
<feature type="domain" description="Rieske" evidence="8">
    <location>
        <begin position="41"/>
        <end position="141"/>
    </location>
</feature>
<proteinExistence type="inferred from homology"/>
<dbReference type="GO" id="GO:0005506">
    <property type="term" value="F:iron ion binding"/>
    <property type="evidence" value="ECO:0007669"/>
    <property type="project" value="InterPro"/>
</dbReference>
<keyword evidence="11" id="KW-1185">Reference proteome</keyword>
<evidence type="ECO:0000256" key="4">
    <source>
        <dbReference type="ARBA" id="ARBA00022723"/>
    </source>
</evidence>
<keyword evidence="6" id="KW-0408">Iron</keyword>
<evidence type="ECO:0000256" key="7">
    <source>
        <dbReference type="ARBA" id="ARBA00023014"/>
    </source>
</evidence>
<dbReference type="InterPro" id="IPR017941">
    <property type="entry name" value="Rieske_2Fe-2S"/>
</dbReference>
<dbReference type="AlphaFoldDB" id="A0A0S3AKB3"/>
<gene>
    <name evidence="9" type="ORF">C8R28_10438</name>
    <name evidence="10" type="ORF">SAMN05216406_12515</name>
</gene>
<dbReference type="GO" id="GO:0051537">
    <property type="term" value="F:2 iron, 2 sulfur cluster binding"/>
    <property type="evidence" value="ECO:0007669"/>
    <property type="project" value="UniProtKB-KW"/>
</dbReference>
<evidence type="ECO:0000313" key="9">
    <source>
        <dbReference type="EMBL" id="PTQ79937.1"/>
    </source>
</evidence>
<dbReference type="InterPro" id="IPR015879">
    <property type="entry name" value="Ring_hydroxy_dOase_asu_C_dom"/>
</dbReference>
<dbReference type="SUPFAM" id="SSF50022">
    <property type="entry name" value="ISP domain"/>
    <property type="match status" value="1"/>
</dbReference>
<reference evidence="11" key="1">
    <citation type="submission" date="2016-10" db="EMBL/GenBank/DDBJ databases">
        <authorList>
            <person name="Varghese N."/>
            <person name="Submissions S."/>
        </authorList>
    </citation>
    <scope>NUCLEOTIDE SEQUENCE [LARGE SCALE GENOMIC DNA]</scope>
    <source>
        <strain evidence="11">Nm10</strain>
    </source>
</reference>
<dbReference type="InterPro" id="IPR036922">
    <property type="entry name" value="Rieske_2Fe-2S_sf"/>
</dbReference>
<dbReference type="KEGG" id="nur:ATY38_10415"/>
<dbReference type="Pfam" id="PF00848">
    <property type="entry name" value="Ring_hydroxyl_A"/>
    <property type="match status" value="1"/>
</dbReference>
<dbReference type="InterPro" id="IPR001663">
    <property type="entry name" value="Rng_hydr_dOase-A"/>
</dbReference>
<evidence type="ECO:0000256" key="6">
    <source>
        <dbReference type="ARBA" id="ARBA00023004"/>
    </source>
</evidence>
<name>A0A0S3AKB3_9PROT</name>
<keyword evidence="9" id="KW-0223">Dioxygenase</keyword>
<keyword evidence="3" id="KW-0001">2Fe-2S</keyword>
<sequence length="370" mass="42840">MSNMAEISQLTEMSAQLPIDWYLDPKILEIEKHILFDQGPGYVGHEVMVPNLGDYYVPERMEKARVLVRNEQGIELLSNVCRHRQALLLNGRSNIKNIVCPIHRWTYALDGKLLGAPHFDPNPCLNLAKTALQNWNGLLFSGKRNVSDDLANLSTDVLQGFDFSGYLMDRAQVEHYECNWKTFIEVYLEDYHVDSFHPGLGHFVNTEKLNWEFDNWYSAQTVAINSARLQKPGSPVYAKWHEQVLQQTEGKIPSHGAIWLLYFPNIMLEWYPYTLVISTILPTGIESCMNVVEFYYPEEIALFERDFVEAEQAAYRETAREDEEICRSITAGRRALYAQNLSETGPYQMPMEAGMEHFHQFLRREIEPHL</sequence>
<dbReference type="EMBL" id="QAOL01000043">
    <property type="protein sequence ID" value="PTQ79937.1"/>
    <property type="molecule type" value="Genomic_DNA"/>
</dbReference>
<dbReference type="EMBL" id="FNLN01000025">
    <property type="protein sequence ID" value="SDU11440.1"/>
    <property type="molecule type" value="Genomic_DNA"/>
</dbReference>
<dbReference type="Pfam" id="PF00355">
    <property type="entry name" value="Rieske"/>
    <property type="match status" value="1"/>
</dbReference>
<dbReference type="RefSeq" id="WP_062559242.1">
    <property type="nucleotide sequence ID" value="NZ_CP013341.1"/>
</dbReference>
<dbReference type="Gene3D" id="2.102.10.10">
    <property type="entry name" value="Rieske [2Fe-2S] iron-sulphur domain"/>
    <property type="match status" value="1"/>
</dbReference>
<keyword evidence="7" id="KW-0411">Iron-sulfur</keyword>
<dbReference type="Gene3D" id="3.90.380.10">
    <property type="entry name" value="Naphthalene 1,2-dioxygenase Alpha Subunit, Chain A, domain 1"/>
    <property type="match status" value="1"/>
</dbReference>
<dbReference type="PANTHER" id="PTHR43756:SF5">
    <property type="entry name" value="CHOLINE MONOOXYGENASE, CHLOROPLASTIC"/>
    <property type="match status" value="1"/>
</dbReference>
<keyword evidence="4" id="KW-0479">Metal-binding</keyword>
<dbReference type="PANTHER" id="PTHR43756">
    <property type="entry name" value="CHOLINE MONOOXYGENASE, CHLOROPLASTIC"/>
    <property type="match status" value="1"/>
</dbReference>
<evidence type="ECO:0000256" key="5">
    <source>
        <dbReference type="ARBA" id="ARBA00023002"/>
    </source>
</evidence>
<reference evidence="9 12" key="3">
    <citation type="submission" date="2018-04" db="EMBL/GenBank/DDBJ databases">
        <title>Active sludge and wastewater microbial communities from Klosterneuburg, Austria.</title>
        <authorList>
            <person name="Wagner M."/>
        </authorList>
    </citation>
    <scope>NUCLEOTIDE SEQUENCE [LARGE SCALE GENOMIC DNA]</scope>
    <source>
        <strain evidence="9 12">Nm4</strain>
    </source>
</reference>
<dbReference type="CDD" id="cd00680">
    <property type="entry name" value="RHO_alpha_C"/>
    <property type="match status" value="1"/>
</dbReference>
<organism evidence="9 12">
    <name type="scientific">Nitrosomonas ureae</name>
    <dbReference type="NCBI Taxonomy" id="44577"/>
    <lineage>
        <taxon>Bacteria</taxon>
        <taxon>Pseudomonadati</taxon>
        <taxon>Pseudomonadota</taxon>
        <taxon>Betaproteobacteria</taxon>
        <taxon>Nitrosomonadales</taxon>
        <taxon>Nitrosomonadaceae</taxon>
        <taxon>Nitrosomonas</taxon>
    </lineage>
</organism>
<evidence type="ECO:0000313" key="10">
    <source>
        <dbReference type="EMBL" id="SDU11440.1"/>
    </source>
</evidence>
<evidence type="ECO:0000256" key="2">
    <source>
        <dbReference type="ARBA" id="ARBA00008751"/>
    </source>
</evidence>
<accession>A0A0S3AKB3</accession>
<keyword evidence="5" id="KW-0560">Oxidoreductase</keyword>
<protein>
    <submittedName>
        <fullName evidence="10">Phenylpropionate dioxygenase, large terminal subunit</fullName>
    </submittedName>
    <submittedName>
        <fullName evidence="9">Phenylpropionate dioxygenase-like ring-hydroxylating dioxygenase large terminal subunit</fullName>
    </submittedName>
</protein>
<evidence type="ECO:0000313" key="12">
    <source>
        <dbReference type="Proteomes" id="UP000244110"/>
    </source>
</evidence>
<evidence type="ECO:0000256" key="1">
    <source>
        <dbReference type="ARBA" id="ARBA00001962"/>
    </source>
</evidence>
<reference evidence="10" key="2">
    <citation type="submission" date="2016-10" db="EMBL/GenBank/DDBJ databases">
        <authorList>
            <person name="de Groot N.N."/>
        </authorList>
    </citation>
    <scope>NUCLEOTIDE SEQUENCE [LARGE SCALE GENOMIC DNA]</scope>
    <source>
        <strain evidence="10">Nm10</strain>
    </source>
</reference>